<reference evidence="1" key="1">
    <citation type="submission" date="2022-12" db="EMBL/GenBank/DDBJ databases">
        <title>New Phytohabitans aurantiacus sp. RD004123 nov., an actinomycete isolated from soil.</title>
        <authorList>
            <person name="Triningsih D.W."/>
            <person name="Harunari E."/>
            <person name="Igarashi Y."/>
        </authorList>
    </citation>
    <scope>NUCLEOTIDE SEQUENCE</scope>
    <source>
        <strain evidence="1">RD004123</strain>
    </source>
</reference>
<dbReference type="Proteomes" id="UP001144280">
    <property type="component" value="Unassembled WGS sequence"/>
</dbReference>
<protein>
    <submittedName>
        <fullName evidence="1">D-glutamate deacylase</fullName>
    </submittedName>
</protein>
<keyword evidence="2" id="KW-1185">Reference proteome</keyword>
<dbReference type="NCBIfam" id="NF006560">
    <property type="entry name" value="PRK09061.1"/>
    <property type="match status" value="1"/>
</dbReference>
<evidence type="ECO:0000313" key="1">
    <source>
        <dbReference type="EMBL" id="GLI01801.1"/>
    </source>
</evidence>
<dbReference type="EMBL" id="BSDI01000049">
    <property type="protein sequence ID" value="GLI01801.1"/>
    <property type="molecule type" value="Genomic_DNA"/>
</dbReference>
<dbReference type="InterPro" id="IPR050138">
    <property type="entry name" value="DHOase/Allantoinase_Hydrolase"/>
</dbReference>
<dbReference type="SUPFAM" id="SSF51338">
    <property type="entry name" value="Composite domain of metallo-dependent hydrolases"/>
    <property type="match status" value="1"/>
</dbReference>
<dbReference type="RefSeq" id="WP_281903116.1">
    <property type="nucleotide sequence ID" value="NZ_BSDI01000049.1"/>
</dbReference>
<proteinExistence type="predicted"/>
<dbReference type="PANTHER" id="PTHR43668">
    <property type="entry name" value="ALLANTOINASE"/>
    <property type="match status" value="1"/>
</dbReference>
<dbReference type="InterPro" id="IPR011059">
    <property type="entry name" value="Metal-dep_hydrolase_composite"/>
</dbReference>
<gene>
    <name evidence="1" type="ORF">Pa4123_70770</name>
</gene>
<name>A0ABQ5R4X0_9ACTN</name>
<comment type="caution">
    <text evidence="1">The sequence shown here is derived from an EMBL/GenBank/DDBJ whole genome shotgun (WGS) entry which is preliminary data.</text>
</comment>
<dbReference type="InterPro" id="IPR032466">
    <property type="entry name" value="Metal_Hydrolase"/>
</dbReference>
<dbReference type="Gene3D" id="2.30.40.10">
    <property type="entry name" value="Urease, subunit C, domain 1"/>
    <property type="match status" value="1"/>
</dbReference>
<dbReference type="SUPFAM" id="SSF51556">
    <property type="entry name" value="Metallo-dependent hydrolases"/>
    <property type="match status" value="1"/>
</dbReference>
<organism evidence="1 2">
    <name type="scientific">Phytohabitans aurantiacus</name>
    <dbReference type="NCBI Taxonomy" id="3016789"/>
    <lineage>
        <taxon>Bacteria</taxon>
        <taxon>Bacillati</taxon>
        <taxon>Actinomycetota</taxon>
        <taxon>Actinomycetes</taxon>
        <taxon>Micromonosporales</taxon>
        <taxon>Micromonosporaceae</taxon>
    </lineage>
</organism>
<evidence type="ECO:0000313" key="2">
    <source>
        <dbReference type="Proteomes" id="UP001144280"/>
    </source>
</evidence>
<dbReference type="Gene3D" id="3.20.20.140">
    <property type="entry name" value="Metal-dependent hydrolases"/>
    <property type="match status" value="1"/>
</dbReference>
<accession>A0ABQ5R4X0</accession>
<sequence length="488" mass="51806">MVIECDLALVGARVVDPASGLDAVRAVGVRDGVIQSVTPEPPPAATVVDVTGLVLAPGFVDLHSHPQDLVGHRLQALDGVTTALELEAGALPVAERYANAAAEGRPLNFGYSAGWVLARLQLLDGVPAGGDALDIGHAAENAHQTNWQRPASERELGTLLDMLEKDVEDGALGIGMLLGYAPDTDRAEYLAIAARAAKLGVPVWTHIRHAGLDGVTEILEAAERTGAHLHICHLNSITGREQVEACAAITAARAAGVRVSTEAYPYGAASTNIGAPFLSPEAGVGQERPTTAITYLRTGERVANVERLRELRATDPGGLVILDFLDENDPVERDLLLRTILLDETVIATDTMPIMDSGERLPGHTWPVPLTARVHPRSAGGYARVFRWLVRELGVLSIMEAVRRCSLLPAQLVSTVAPAMAAKGRVQPGADADIVLFDPDAIADRATFTEIRPSTGIAHVLVNGEFVVRDYQLVPDALPGRPIRGRHA</sequence>
<dbReference type="PANTHER" id="PTHR43668:SF2">
    <property type="entry name" value="ALLANTOINASE"/>
    <property type="match status" value="1"/>
</dbReference>